<dbReference type="Gene3D" id="3.30.450.20">
    <property type="entry name" value="PAS domain"/>
    <property type="match status" value="1"/>
</dbReference>
<evidence type="ECO:0000256" key="1">
    <source>
        <dbReference type="SAM" id="MobiDB-lite"/>
    </source>
</evidence>
<accession>A0AAD5TNF5</accession>
<feature type="compositionally biased region" description="Polar residues" evidence="1">
    <location>
        <begin position="1"/>
        <end position="20"/>
    </location>
</feature>
<proteinExistence type="predicted"/>
<evidence type="ECO:0000313" key="4">
    <source>
        <dbReference type="Proteomes" id="UP001212152"/>
    </source>
</evidence>
<reference evidence="3" key="1">
    <citation type="submission" date="2020-05" db="EMBL/GenBank/DDBJ databases">
        <title>Phylogenomic resolution of chytrid fungi.</title>
        <authorList>
            <person name="Stajich J.E."/>
            <person name="Amses K."/>
            <person name="Simmons R."/>
            <person name="Seto K."/>
            <person name="Myers J."/>
            <person name="Bonds A."/>
            <person name="Quandt C.A."/>
            <person name="Barry K."/>
            <person name="Liu P."/>
            <person name="Grigoriev I."/>
            <person name="Longcore J.E."/>
            <person name="James T.Y."/>
        </authorList>
    </citation>
    <scope>NUCLEOTIDE SEQUENCE</scope>
    <source>
        <strain evidence="3">JEL0379</strain>
    </source>
</reference>
<feature type="transmembrane region" description="Helical" evidence="2">
    <location>
        <begin position="398"/>
        <end position="420"/>
    </location>
</feature>
<protein>
    <submittedName>
        <fullName evidence="3">Uncharacterized protein</fullName>
    </submittedName>
</protein>
<organism evidence="3 4">
    <name type="scientific">Geranomyces variabilis</name>
    <dbReference type="NCBI Taxonomy" id="109894"/>
    <lineage>
        <taxon>Eukaryota</taxon>
        <taxon>Fungi</taxon>
        <taxon>Fungi incertae sedis</taxon>
        <taxon>Chytridiomycota</taxon>
        <taxon>Chytridiomycota incertae sedis</taxon>
        <taxon>Chytridiomycetes</taxon>
        <taxon>Spizellomycetales</taxon>
        <taxon>Powellomycetaceae</taxon>
        <taxon>Geranomyces</taxon>
    </lineage>
</organism>
<feature type="region of interest" description="Disordered" evidence="1">
    <location>
        <begin position="1"/>
        <end position="23"/>
    </location>
</feature>
<dbReference type="Proteomes" id="UP001212152">
    <property type="component" value="Unassembled WGS sequence"/>
</dbReference>
<gene>
    <name evidence="3" type="ORF">HDU87_004609</name>
</gene>
<keyword evidence="2" id="KW-0472">Membrane</keyword>
<keyword evidence="2" id="KW-1133">Transmembrane helix</keyword>
<name>A0AAD5TNF5_9FUNG</name>
<feature type="transmembrane region" description="Helical" evidence="2">
    <location>
        <begin position="47"/>
        <end position="69"/>
    </location>
</feature>
<comment type="caution">
    <text evidence="3">The sequence shown here is derived from an EMBL/GenBank/DDBJ whole genome shotgun (WGS) entry which is preliminary data.</text>
</comment>
<dbReference type="EMBL" id="JADGJQ010000035">
    <property type="protein sequence ID" value="KAJ3177117.1"/>
    <property type="molecule type" value="Genomic_DNA"/>
</dbReference>
<evidence type="ECO:0000256" key="2">
    <source>
        <dbReference type="SAM" id="Phobius"/>
    </source>
</evidence>
<keyword evidence="4" id="KW-1185">Reference proteome</keyword>
<sequence>MVKTPTSILPSTSGEESLSVDTKGEATPSKSVFTLGRFVRSIRQGRVPIILLLVSFVTCLTIFVAAISWDLTYSAGTTAAETLSASLQQQFLKTIITNVINVFEGTEETTENLVSSWADGTFQLSDREAVQKVLRSTVAAYSNFFSDLCYTTIPDGYIWGAFWESAGTDGQRNYLDWKQSAAYDGNLTTWLGSTMQNSYSSPDNAEGYWVTSVIGPNTPTSIWSTVNVWEGTGWKTHCRRMYDSNNVVIGVQNADLTLEFLQLLLADSAAASPYKTYLYALEVGSQGDVMIASSEPSVDFYGYDDYGNANRTLTLTEMANKDQIIAILYNQIAGFSSLGNFLAVNGKDTRLVQLPSGDHYTLQWGEVIRDDNTHWVIAILLNRDAIMAPLAASNRKTIGVVVGVVVAASGLSVLFSFFLAKALARLSRDLMLLADFKFQDVLQADLDKKTGTKKPRYSRISELWRIQRAFHKMVVTFAQALSKNKQFSDGFAGGRRPTLPRNNVDNLKDTSQQKPDGTRPSAVVESKMLAVEEPV</sequence>
<feature type="compositionally biased region" description="Polar residues" evidence="1">
    <location>
        <begin position="500"/>
        <end position="515"/>
    </location>
</feature>
<keyword evidence="2" id="KW-0812">Transmembrane</keyword>
<dbReference type="AlphaFoldDB" id="A0AAD5TNF5"/>
<feature type="region of interest" description="Disordered" evidence="1">
    <location>
        <begin position="488"/>
        <end position="535"/>
    </location>
</feature>
<evidence type="ECO:0000313" key="3">
    <source>
        <dbReference type="EMBL" id="KAJ3177117.1"/>
    </source>
</evidence>